<dbReference type="Proteomes" id="UP000235162">
    <property type="component" value="Unassembled WGS sequence"/>
</dbReference>
<dbReference type="AlphaFoldDB" id="A0AAP8SN78"/>
<accession>A0AAP8SN78</accession>
<name>A0AAP8SN78_9GAMM</name>
<sequence length="256" mass="27462">MSGRLQGMPAVSLAGLTWRTGGPKGTLLPEGALYWEPLELTWGISVRKIAFAAGLLLIIAAVAVFMRAPLKDAAYDKLTEDMFVSEDADGFDPGPALGSRFPGVNARYQGRDIRRIDDFAGPNGTVFLAVRSVDWCPYCMRQVAELQASKAAYDAAGLGIVAITYDAPELQQVFIEKQGITYPLIQDVDALTFKTLGILNDQYAPGDGAYGIPYPGMIVIAPDGVVRGKLFVEAYSSRVDAMSSLAYAKEALGLTP</sequence>
<dbReference type="InterPro" id="IPR000866">
    <property type="entry name" value="AhpC/TSA"/>
</dbReference>
<dbReference type="SUPFAM" id="SSF52833">
    <property type="entry name" value="Thioredoxin-like"/>
    <property type="match status" value="1"/>
</dbReference>
<dbReference type="EMBL" id="PKUR01000002">
    <property type="protein sequence ID" value="PLW86342.1"/>
    <property type="molecule type" value="Genomic_DNA"/>
</dbReference>
<dbReference type="GO" id="GO:0016209">
    <property type="term" value="F:antioxidant activity"/>
    <property type="evidence" value="ECO:0007669"/>
    <property type="project" value="InterPro"/>
</dbReference>
<feature type="domain" description="Thioredoxin" evidence="2">
    <location>
        <begin position="95"/>
        <end position="253"/>
    </location>
</feature>
<dbReference type="PROSITE" id="PS51352">
    <property type="entry name" value="THIOREDOXIN_2"/>
    <property type="match status" value="1"/>
</dbReference>
<dbReference type="InterPro" id="IPR013766">
    <property type="entry name" value="Thioredoxin_domain"/>
</dbReference>
<dbReference type="Pfam" id="PF00578">
    <property type="entry name" value="AhpC-TSA"/>
    <property type="match status" value="1"/>
</dbReference>
<keyword evidence="1" id="KW-0472">Membrane</keyword>
<evidence type="ECO:0000259" key="2">
    <source>
        <dbReference type="PROSITE" id="PS51352"/>
    </source>
</evidence>
<keyword evidence="1" id="KW-1133">Transmembrane helix</keyword>
<reference evidence="3 4" key="1">
    <citation type="submission" date="2018-01" db="EMBL/GenBank/DDBJ databases">
        <title>The draft genome sequence of Halioglobus japonicus S1-36.</title>
        <authorList>
            <person name="Du Z.-J."/>
            <person name="Shi M.-J."/>
        </authorList>
    </citation>
    <scope>NUCLEOTIDE SEQUENCE [LARGE SCALE GENOMIC DNA]</scope>
    <source>
        <strain evidence="3 4">S1-36</strain>
    </source>
</reference>
<evidence type="ECO:0000313" key="3">
    <source>
        <dbReference type="EMBL" id="PLW86342.1"/>
    </source>
</evidence>
<comment type="caution">
    <text evidence="3">The sequence shown here is derived from an EMBL/GenBank/DDBJ whole genome shotgun (WGS) entry which is preliminary data.</text>
</comment>
<evidence type="ECO:0000313" key="4">
    <source>
        <dbReference type="Proteomes" id="UP000235162"/>
    </source>
</evidence>
<protein>
    <recommendedName>
        <fullName evidence="2">Thioredoxin domain-containing protein</fullName>
    </recommendedName>
</protein>
<keyword evidence="1" id="KW-0812">Transmembrane</keyword>
<evidence type="ECO:0000256" key="1">
    <source>
        <dbReference type="SAM" id="Phobius"/>
    </source>
</evidence>
<dbReference type="GO" id="GO:0016491">
    <property type="term" value="F:oxidoreductase activity"/>
    <property type="evidence" value="ECO:0007669"/>
    <property type="project" value="InterPro"/>
</dbReference>
<gene>
    <name evidence="3" type="ORF">C0029_07905</name>
</gene>
<dbReference type="Gene3D" id="3.40.30.10">
    <property type="entry name" value="Glutaredoxin"/>
    <property type="match status" value="1"/>
</dbReference>
<feature type="transmembrane region" description="Helical" evidence="1">
    <location>
        <begin position="49"/>
        <end position="68"/>
    </location>
</feature>
<dbReference type="InterPro" id="IPR036249">
    <property type="entry name" value="Thioredoxin-like_sf"/>
</dbReference>
<organism evidence="3 4">
    <name type="scientific">Halioglobus japonicus</name>
    <dbReference type="NCBI Taxonomy" id="930805"/>
    <lineage>
        <taxon>Bacteria</taxon>
        <taxon>Pseudomonadati</taxon>
        <taxon>Pseudomonadota</taxon>
        <taxon>Gammaproteobacteria</taxon>
        <taxon>Cellvibrionales</taxon>
        <taxon>Halieaceae</taxon>
        <taxon>Halioglobus</taxon>
    </lineage>
</organism>
<keyword evidence="4" id="KW-1185">Reference proteome</keyword>
<proteinExistence type="predicted"/>